<accession>A0ABQ5NR01</accession>
<organism evidence="2 3">
    <name type="scientific">Lysinibacillus piscis</name>
    <dbReference type="NCBI Taxonomy" id="2518931"/>
    <lineage>
        <taxon>Bacteria</taxon>
        <taxon>Bacillati</taxon>
        <taxon>Bacillota</taxon>
        <taxon>Bacilli</taxon>
        <taxon>Bacillales</taxon>
        <taxon>Bacillaceae</taxon>
        <taxon>Lysinibacillus</taxon>
    </lineage>
</organism>
<dbReference type="EMBL" id="BRZA01000012">
    <property type="protein sequence ID" value="GLC90558.1"/>
    <property type="molecule type" value="Genomic_DNA"/>
</dbReference>
<name>A0ABQ5NR01_9BACI</name>
<sequence length="133" mass="14097">MNKLLKKYSSIALIGGILFSGFGATTANAASTPYVSPYFDYGVYVGGGDGTDFNLNGTQYFIATHSAVYSGQPSGVIYQLKGLFGVVSTSNSQSGAITQKRVDVSGPTGSRKAYLRNMYELNTPQKASGSFNY</sequence>
<keyword evidence="3" id="KW-1185">Reference proteome</keyword>
<feature type="chain" id="PRO_5046657628" evidence="1">
    <location>
        <begin position="30"/>
        <end position="133"/>
    </location>
</feature>
<evidence type="ECO:0000256" key="1">
    <source>
        <dbReference type="SAM" id="SignalP"/>
    </source>
</evidence>
<comment type="caution">
    <text evidence="2">The sequence shown here is derived from an EMBL/GenBank/DDBJ whole genome shotgun (WGS) entry which is preliminary data.</text>
</comment>
<protein>
    <submittedName>
        <fullName evidence="2">Uncharacterized protein</fullName>
    </submittedName>
</protein>
<feature type="signal peptide" evidence="1">
    <location>
        <begin position="1"/>
        <end position="29"/>
    </location>
</feature>
<evidence type="ECO:0000313" key="3">
    <source>
        <dbReference type="Proteomes" id="UP001065593"/>
    </source>
</evidence>
<gene>
    <name evidence="2" type="ORF">LYSBPC_36850</name>
</gene>
<proteinExistence type="predicted"/>
<keyword evidence="1" id="KW-0732">Signal</keyword>
<dbReference type="RefSeq" id="WP_264990467.1">
    <property type="nucleotide sequence ID" value="NZ_BRZA01000012.1"/>
</dbReference>
<evidence type="ECO:0000313" key="2">
    <source>
        <dbReference type="EMBL" id="GLC90558.1"/>
    </source>
</evidence>
<dbReference type="Proteomes" id="UP001065593">
    <property type="component" value="Unassembled WGS sequence"/>
</dbReference>
<reference evidence="2" key="1">
    <citation type="submission" date="2022-08" db="EMBL/GenBank/DDBJ databases">
        <title>Draft genome sequence of Lysinibacillus sp. strain KH24.</title>
        <authorList>
            <person name="Kanbe H."/>
            <person name="Itoh H."/>
        </authorList>
    </citation>
    <scope>NUCLEOTIDE SEQUENCE</scope>
    <source>
        <strain evidence="2">KH24</strain>
    </source>
</reference>